<protein>
    <submittedName>
        <fullName evidence="1">Uncharacterized protein</fullName>
    </submittedName>
</protein>
<comment type="caution">
    <text evidence="1">The sequence shown here is derived from an EMBL/GenBank/DDBJ whole genome shotgun (WGS) entry which is preliminary data.</text>
</comment>
<proteinExistence type="predicted"/>
<organism evidence="1 2">
    <name type="scientific">Helianthus annuus</name>
    <name type="common">Common sunflower</name>
    <dbReference type="NCBI Taxonomy" id="4232"/>
    <lineage>
        <taxon>Eukaryota</taxon>
        <taxon>Viridiplantae</taxon>
        <taxon>Streptophyta</taxon>
        <taxon>Embryophyta</taxon>
        <taxon>Tracheophyta</taxon>
        <taxon>Spermatophyta</taxon>
        <taxon>Magnoliopsida</taxon>
        <taxon>eudicotyledons</taxon>
        <taxon>Gunneridae</taxon>
        <taxon>Pentapetalae</taxon>
        <taxon>asterids</taxon>
        <taxon>campanulids</taxon>
        <taxon>Asterales</taxon>
        <taxon>Asteraceae</taxon>
        <taxon>Asteroideae</taxon>
        <taxon>Heliantheae alliance</taxon>
        <taxon>Heliantheae</taxon>
        <taxon>Helianthus</taxon>
    </lineage>
</organism>
<dbReference type="PANTHER" id="PTHR36027">
    <property type="entry name" value="MEIOSIS-SPECIFIC PROTEIN ASY3"/>
    <property type="match status" value="1"/>
</dbReference>
<dbReference type="Gramene" id="mRNA:HanXRQr2_Chr10g0427281">
    <property type="protein sequence ID" value="mRNA:HanXRQr2_Chr10g0427281"/>
    <property type="gene ID" value="HanXRQr2_Chr10g0427281"/>
</dbReference>
<reference evidence="1" key="2">
    <citation type="submission" date="2020-06" db="EMBL/GenBank/DDBJ databases">
        <title>Helianthus annuus Genome sequencing and assembly Release 2.</title>
        <authorList>
            <person name="Gouzy J."/>
            <person name="Langlade N."/>
            <person name="Munos S."/>
        </authorList>
    </citation>
    <scope>NUCLEOTIDE SEQUENCE</scope>
    <source>
        <tissue evidence="1">Leaves</tissue>
    </source>
</reference>
<dbReference type="Proteomes" id="UP000215914">
    <property type="component" value="Unassembled WGS sequence"/>
</dbReference>
<gene>
    <name evidence="1" type="ORF">HanXRQr2_Chr10g0427281</name>
</gene>
<accession>A0A9K3HV63</accession>
<reference evidence="1" key="1">
    <citation type="journal article" date="2017" name="Nature">
        <title>The sunflower genome provides insights into oil metabolism, flowering and Asterid evolution.</title>
        <authorList>
            <person name="Badouin H."/>
            <person name="Gouzy J."/>
            <person name="Grassa C.J."/>
            <person name="Murat F."/>
            <person name="Staton S.E."/>
            <person name="Cottret L."/>
            <person name="Lelandais-Briere C."/>
            <person name="Owens G.L."/>
            <person name="Carrere S."/>
            <person name="Mayjonade B."/>
            <person name="Legrand L."/>
            <person name="Gill N."/>
            <person name="Kane N.C."/>
            <person name="Bowers J.E."/>
            <person name="Hubner S."/>
            <person name="Bellec A."/>
            <person name="Berard A."/>
            <person name="Berges H."/>
            <person name="Blanchet N."/>
            <person name="Boniface M.C."/>
            <person name="Brunel D."/>
            <person name="Catrice O."/>
            <person name="Chaidir N."/>
            <person name="Claudel C."/>
            <person name="Donnadieu C."/>
            <person name="Faraut T."/>
            <person name="Fievet G."/>
            <person name="Helmstetter N."/>
            <person name="King M."/>
            <person name="Knapp S.J."/>
            <person name="Lai Z."/>
            <person name="Le Paslier M.C."/>
            <person name="Lippi Y."/>
            <person name="Lorenzon L."/>
            <person name="Mandel J.R."/>
            <person name="Marage G."/>
            <person name="Marchand G."/>
            <person name="Marquand E."/>
            <person name="Bret-Mestries E."/>
            <person name="Morien E."/>
            <person name="Nambeesan S."/>
            <person name="Nguyen T."/>
            <person name="Pegot-Espagnet P."/>
            <person name="Pouilly N."/>
            <person name="Raftis F."/>
            <person name="Sallet E."/>
            <person name="Schiex T."/>
            <person name="Thomas J."/>
            <person name="Vandecasteele C."/>
            <person name="Vares D."/>
            <person name="Vear F."/>
            <person name="Vautrin S."/>
            <person name="Crespi M."/>
            <person name="Mangin B."/>
            <person name="Burke J.M."/>
            <person name="Salse J."/>
            <person name="Munos S."/>
            <person name="Vincourt P."/>
            <person name="Rieseberg L.H."/>
            <person name="Langlade N.B."/>
        </authorList>
    </citation>
    <scope>NUCLEOTIDE SEQUENCE</scope>
    <source>
        <tissue evidence="1">Leaves</tissue>
    </source>
</reference>
<dbReference type="AlphaFoldDB" id="A0A9K3HV63"/>
<dbReference type="InterPro" id="IPR037731">
    <property type="entry name" value="ASY3-like"/>
</dbReference>
<dbReference type="PANTHER" id="PTHR36027:SF1">
    <property type="entry name" value="MEIOSIS-SPECIFIC PROTEIN ASY3"/>
    <property type="match status" value="1"/>
</dbReference>
<dbReference type="GO" id="GO:0051321">
    <property type="term" value="P:meiotic cell cycle"/>
    <property type="evidence" value="ECO:0007669"/>
    <property type="project" value="InterPro"/>
</dbReference>
<evidence type="ECO:0000313" key="2">
    <source>
        <dbReference type="Proteomes" id="UP000215914"/>
    </source>
</evidence>
<sequence length="57" mass="6648">MLIGVSHKKFLIQTEELIEEQLNEAQTRLTDVHRMAKEKMFKLKYGIAECLKEGLLT</sequence>
<name>A0A9K3HV63_HELAN</name>
<dbReference type="EMBL" id="MNCJ02000325">
    <property type="protein sequence ID" value="KAF5785319.1"/>
    <property type="molecule type" value="Genomic_DNA"/>
</dbReference>
<evidence type="ECO:0000313" key="1">
    <source>
        <dbReference type="EMBL" id="KAF5785319.1"/>
    </source>
</evidence>
<keyword evidence="2" id="KW-1185">Reference proteome</keyword>